<sequence length="267" mass="30151">MDDGFSPQELVMTLLGSHVQPRETRRVWSGGLVLLLAELGFSDGAARIALARLAHRDLLARHKEGRHVHYSLTRRTLAVLEDGDRRIFSLGRAERPSGDWTVLWQSIPETRRRARERLVRRLRFLGFGSLQDGTWLAPLDREAEVLALLAELDVTEHAGLMLGRPSAALDLRAFVTRAWDLDELDRRYRKFVAEFGSAGEPATDRDAFRLRTRLVHTFREFPALDPELPGELVPVPGKRAAAVALFHDLYAALAPAAQRHFDEVTRV</sequence>
<dbReference type="PIRSF" id="PIRSF020623">
    <property type="entry name" value="PaaX"/>
    <property type="match status" value="1"/>
</dbReference>
<gene>
    <name evidence="4" type="ORF">SAMN05421504_10770</name>
</gene>
<evidence type="ECO:0000259" key="1">
    <source>
        <dbReference type="Pfam" id="PF07848"/>
    </source>
</evidence>
<dbReference type="Gene3D" id="1.10.10.10">
    <property type="entry name" value="Winged helix-like DNA-binding domain superfamily/Winged helix DNA-binding domain"/>
    <property type="match status" value="1"/>
</dbReference>
<evidence type="ECO:0000313" key="5">
    <source>
        <dbReference type="Proteomes" id="UP000199515"/>
    </source>
</evidence>
<protein>
    <submittedName>
        <fullName evidence="4">Phenylacetic acid degradation operon negative regulatory protein</fullName>
    </submittedName>
</protein>
<evidence type="ECO:0000259" key="3">
    <source>
        <dbReference type="Pfam" id="PF20803"/>
    </source>
</evidence>
<dbReference type="InterPro" id="IPR011965">
    <property type="entry name" value="PaaX_trns_reg"/>
</dbReference>
<dbReference type="InterPro" id="IPR036390">
    <property type="entry name" value="WH_DNA-bd_sf"/>
</dbReference>
<dbReference type="InterPro" id="IPR036388">
    <property type="entry name" value="WH-like_DNA-bd_sf"/>
</dbReference>
<dbReference type="Gene3D" id="3.30.70.2650">
    <property type="match status" value="1"/>
</dbReference>
<evidence type="ECO:0000259" key="2">
    <source>
        <dbReference type="Pfam" id="PF08223"/>
    </source>
</evidence>
<feature type="domain" description="Transcriptional repressor PaaX-like central Cas2-like" evidence="3">
    <location>
        <begin position="97"/>
        <end position="165"/>
    </location>
</feature>
<feature type="domain" description="Transcriptional repressor PaaX-like N-terminal" evidence="1">
    <location>
        <begin position="8"/>
        <end position="75"/>
    </location>
</feature>
<name>A0A1H3N035_9PSEU</name>
<dbReference type="GO" id="GO:0006351">
    <property type="term" value="P:DNA-templated transcription"/>
    <property type="evidence" value="ECO:0007669"/>
    <property type="project" value="InterPro"/>
</dbReference>
<dbReference type="InterPro" id="IPR012906">
    <property type="entry name" value="PaaX-like_N"/>
</dbReference>
<dbReference type="Pfam" id="PF07848">
    <property type="entry name" value="PaaX"/>
    <property type="match status" value="1"/>
</dbReference>
<dbReference type="SUPFAM" id="SSF46785">
    <property type="entry name" value="Winged helix' DNA-binding domain"/>
    <property type="match status" value="1"/>
</dbReference>
<accession>A0A1H3N035</accession>
<dbReference type="Pfam" id="PF20803">
    <property type="entry name" value="PaaX_M"/>
    <property type="match status" value="1"/>
</dbReference>
<dbReference type="InterPro" id="IPR013225">
    <property type="entry name" value="PaaX_C"/>
</dbReference>
<keyword evidence="5" id="KW-1185">Reference proteome</keyword>
<dbReference type="Proteomes" id="UP000199515">
    <property type="component" value="Unassembled WGS sequence"/>
</dbReference>
<feature type="domain" description="Transcriptional repressor PaaX-like C-terminal" evidence="2">
    <location>
        <begin position="179"/>
        <end position="262"/>
    </location>
</feature>
<dbReference type="EMBL" id="FNON01000007">
    <property type="protein sequence ID" value="SDY82100.1"/>
    <property type="molecule type" value="Genomic_DNA"/>
</dbReference>
<dbReference type="AlphaFoldDB" id="A0A1H3N035"/>
<dbReference type="STRING" id="589385.SAMN05421504_10770"/>
<organism evidence="4 5">
    <name type="scientific">Amycolatopsis xylanica</name>
    <dbReference type="NCBI Taxonomy" id="589385"/>
    <lineage>
        <taxon>Bacteria</taxon>
        <taxon>Bacillati</taxon>
        <taxon>Actinomycetota</taxon>
        <taxon>Actinomycetes</taxon>
        <taxon>Pseudonocardiales</taxon>
        <taxon>Pseudonocardiaceae</taxon>
        <taxon>Amycolatopsis</taxon>
    </lineage>
</organism>
<dbReference type="PANTHER" id="PTHR30319:SF1">
    <property type="entry name" value="TRANSCRIPTIONAL REPRESSOR PAAX"/>
    <property type="match status" value="1"/>
</dbReference>
<proteinExistence type="predicted"/>
<dbReference type="Pfam" id="PF08223">
    <property type="entry name" value="PaaX_C"/>
    <property type="match status" value="1"/>
</dbReference>
<dbReference type="InterPro" id="IPR048846">
    <property type="entry name" value="PaaX-like_central"/>
</dbReference>
<dbReference type="PANTHER" id="PTHR30319">
    <property type="entry name" value="PHENYLACETIC ACID REGULATOR-RELATED TRANSCRIPTIONAL REPRESSOR"/>
    <property type="match status" value="1"/>
</dbReference>
<reference evidence="4 5" key="1">
    <citation type="submission" date="2016-10" db="EMBL/GenBank/DDBJ databases">
        <authorList>
            <person name="de Groot N.N."/>
        </authorList>
    </citation>
    <scope>NUCLEOTIDE SEQUENCE [LARGE SCALE GENOMIC DNA]</scope>
    <source>
        <strain evidence="4 5">CPCC 202699</strain>
    </source>
</reference>
<dbReference type="RefSeq" id="WP_245757571.1">
    <property type="nucleotide sequence ID" value="NZ_FNON01000007.1"/>
</dbReference>
<evidence type="ECO:0000313" key="4">
    <source>
        <dbReference type="EMBL" id="SDY82100.1"/>
    </source>
</evidence>